<dbReference type="InterPro" id="IPR047951">
    <property type="entry name" value="Transpos_ISL3"/>
</dbReference>
<feature type="domain" description="Transposase IS204/IS1001/IS1096/IS1165 zinc-finger" evidence="2">
    <location>
        <begin position="35"/>
        <end position="78"/>
    </location>
</feature>
<dbReference type="Pfam" id="PF14690">
    <property type="entry name" value="Zn_ribbon_ISL3"/>
    <property type="match status" value="1"/>
</dbReference>
<accession>B2ILF4</accession>
<sequence length="549" mass="62232">MRKKIHLAFGLGIAVEKIDHREEGWVVSALASGTRSCPGCGVVSTRRHSWHVRHLQDLPIQGIPVTIALQLGRWRCRNESCSRKTFVEKISTAFPFARRTARVGEIIRLFGHAAGGRVGARLLDRLAMPTSHNTVLRHLKRHASASKLKAPLRIAAIDDWSWRRGETYGTIIVDLERRTVVDVLPVRSVESTEHWLRQHPGIEIVSRDRCGLYAQAIRQGAPQAQQVTDRFHLLQNLREAIERQMERVSRFAGRSLLPAGSDAKREAPRQASREARLALFQNVHELHSAGMPITAIKDKTGLALHTLRQWVRLDDLPARRHPAPTARSPASFKDFLKQQWEAGNRCGRHLLHDLRHRGYTGSRSHLYHFIAEWRRLEPDESRNIKASPTPHTPLAETKAIDPVTGWQISPKVAAVLCLKPTRLLTPRQALKVKALKQASPSFVTMRALAMRFRGLMRSKEPSKLEKWLEKVRHAAILPLQQFAKTLRRDLAAVRNAITQPWSSGQAEGQINRLKTLKRTMYGRAGNELLRARMMPFDFVNETVNGMPDP</sequence>
<dbReference type="Proteomes" id="UP000001695">
    <property type="component" value="Plasmid pBIND01"/>
</dbReference>
<dbReference type="InterPro" id="IPR002560">
    <property type="entry name" value="Transposase_DDE"/>
</dbReference>
<feature type="domain" description="Transposase IS204/IS1001/IS1096/IS1165 DDE" evidence="1">
    <location>
        <begin position="415"/>
        <end position="532"/>
    </location>
</feature>
<evidence type="ECO:0000313" key="3">
    <source>
        <dbReference type="EMBL" id="ACB97354.1"/>
    </source>
</evidence>
<dbReference type="RefSeq" id="WP_012382967.1">
    <property type="nucleotide sequence ID" value="NC_010580.1"/>
</dbReference>
<reference evidence="3 4" key="1">
    <citation type="submission" date="2008-03" db="EMBL/GenBank/DDBJ databases">
        <title>Complete sequence of plasmid1 of Beijerinckia indica subsp. indica ATCC 9039.</title>
        <authorList>
            <consortium name="US DOE Joint Genome Institute"/>
            <person name="Copeland A."/>
            <person name="Lucas S."/>
            <person name="Lapidus A."/>
            <person name="Glavina del Rio T."/>
            <person name="Dalin E."/>
            <person name="Tice H."/>
            <person name="Bruce D."/>
            <person name="Goodwin L."/>
            <person name="Pitluck S."/>
            <person name="LaButti K."/>
            <person name="Schmutz J."/>
            <person name="Larimer F."/>
            <person name="Land M."/>
            <person name="Hauser L."/>
            <person name="Kyrpides N."/>
            <person name="Mikhailova N."/>
            <person name="Dunfield P.F."/>
            <person name="Dedysh S.N."/>
            <person name="Liesack W."/>
            <person name="Saw J.H."/>
            <person name="Alam M."/>
            <person name="Chen Y."/>
            <person name="Murrell J.C."/>
            <person name="Richardson P."/>
        </authorList>
    </citation>
    <scope>NUCLEOTIDE SEQUENCE [LARGE SCALE GENOMIC DNA]</scope>
    <source>
        <strain evidence="4">ATCC 9039 / DSM 1715 / NCIMB 8712</strain>
        <plasmid evidence="3 4">pBIND01</plasmid>
    </source>
</reference>
<evidence type="ECO:0000259" key="1">
    <source>
        <dbReference type="Pfam" id="PF01610"/>
    </source>
</evidence>
<dbReference type="EMBL" id="CP001017">
    <property type="protein sequence ID" value="ACB97354.1"/>
    <property type="molecule type" value="Genomic_DNA"/>
</dbReference>
<dbReference type="InterPro" id="IPR029261">
    <property type="entry name" value="Transposase_Znf"/>
</dbReference>
<feature type="domain" description="Transposase IS204/IS1001/IS1096/IS1165 DDE" evidence="1">
    <location>
        <begin position="156"/>
        <end position="286"/>
    </location>
</feature>
<evidence type="ECO:0000259" key="2">
    <source>
        <dbReference type="Pfam" id="PF14690"/>
    </source>
</evidence>
<dbReference type="KEGG" id="bid:Bind_3814"/>
<proteinExistence type="predicted"/>
<geneLocation type="plasmid" evidence="3 4">
    <name>pBIND01</name>
</geneLocation>
<organism evidence="3 4">
    <name type="scientific">Beijerinckia indica subsp. indica (strain ATCC 9039 / DSM 1715 / NCIMB 8712)</name>
    <dbReference type="NCBI Taxonomy" id="395963"/>
    <lineage>
        <taxon>Bacteria</taxon>
        <taxon>Pseudomonadati</taxon>
        <taxon>Pseudomonadota</taxon>
        <taxon>Alphaproteobacteria</taxon>
        <taxon>Hyphomicrobiales</taxon>
        <taxon>Beijerinckiaceae</taxon>
        <taxon>Beijerinckia</taxon>
    </lineage>
</organism>
<dbReference type="AlphaFoldDB" id="B2ILF4"/>
<dbReference type="PANTHER" id="PTHR33498">
    <property type="entry name" value="TRANSPOSASE FOR INSERTION SEQUENCE ELEMENT IS1557"/>
    <property type="match status" value="1"/>
</dbReference>
<keyword evidence="3" id="KW-0614">Plasmid</keyword>
<dbReference type="Pfam" id="PF01610">
    <property type="entry name" value="DDE_Tnp_ISL3"/>
    <property type="match status" value="2"/>
</dbReference>
<dbReference type="PANTHER" id="PTHR33498:SF1">
    <property type="entry name" value="TRANSPOSASE FOR INSERTION SEQUENCE ELEMENT IS1557"/>
    <property type="match status" value="1"/>
</dbReference>
<keyword evidence="4" id="KW-1185">Reference proteome</keyword>
<protein>
    <submittedName>
        <fullName evidence="3">Transposase IS204/IS1001/IS1096/IS1165 family protein</fullName>
    </submittedName>
</protein>
<gene>
    <name evidence="3" type="ordered locus">Bind_3814</name>
</gene>
<dbReference type="HOGENOM" id="CLU_029608_5_1_5"/>
<evidence type="ECO:0000313" key="4">
    <source>
        <dbReference type="Proteomes" id="UP000001695"/>
    </source>
</evidence>
<dbReference type="NCBIfam" id="NF033550">
    <property type="entry name" value="transpos_ISL3"/>
    <property type="match status" value="1"/>
</dbReference>
<name>B2ILF4_BEII9</name>